<name>A0A0X3BIB5_9EURY</name>
<dbReference type="Proteomes" id="UP000069850">
    <property type="component" value="Chromosome 1"/>
</dbReference>
<dbReference type="KEGG" id="mema:MMAB1_0665"/>
<evidence type="ECO:0000313" key="3">
    <source>
        <dbReference type="EMBL" id="CVK31882.1"/>
    </source>
</evidence>
<protein>
    <recommendedName>
        <fullName evidence="2">UPF0313 domain-containing protein</fullName>
    </recommendedName>
</protein>
<dbReference type="Pfam" id="PF11842">
    <property type="entry name" value="DUF3362"/>
    <property type="match status" value="1"/>
</dbReference>
<accession>A0A0X3BIB5</accession>
<sequence length="56" mass="6339">MHYRDPKNYGLVREGLRAAGREDLIGNTWKCLIRHGEAARPGRDGRRRGEDHNGPG</sequence>
<evidence type="ECO:0000259" key="2">
    <source>
        <dbReference type="Pfam" id="PF11842"/>
    </source>
</evidence>
<gene>
    <name evidence="3" type="ORF">MMAB1_0665</name>
</gene>
<dbReference type="AlphaFoldDB" id="A0A0X3BIB5"/>
<evidence type="ECO:0000256" key="1">
    <source>
        <dbReference type="SAM" id="MobiDB-lite"/>
    </source>
</evidence>
<dbReference type="InterPro" id="IPR024560">
    <property type="entry name" value="UPF0313_C"/>
</dbReference>
<feature type="region of interest" description="Disordered" evidence="1">
    <location>
        <begin position="35"/>
        <end position="56"/>
    </location>
</feature>
<proteinExistence type="predicted"/>
<feature type="domain" description="UPF0313" evidence="2">
    <location>
        <begin position="1"/>
        <end position="48"/>
    </location>
</feature>
<evidence type="ECO:0000313" key="4">
    <source>
        <dbReference type="Proteomes" id="UP000069850"/>
    </source>
</evidence>
<reference evidence="3 4" key="1">
    <citation type="submission" date="2016-01" db="EMBL/GenBank/DDBJ databases">
        <authorList>
            <person name="Manzoor S."/>
        </authorList>
    </citation>
    <scope>NUCLEOTIDE SEQUENCE [LARGE SCALE GENOMIC DNA]</scope>
    <source>
        <strain evidence="3">Methanoculleus sp MAB1</strain>
    </source>
</reference>
<dbReference type="EMBL" id="LT158599">
    <property type="protein sequence ID" value="CVK31882.1"/>
    <property type="molecule type" value="Genomic_DNA"/>
</dbReference>
<organism evidence="3 4">
    <name type="scientific">Methanoculleus bourgensis</name>
    <dbReference type="NCBI Taxonomy" id="83986"/>
    <lineage>
        <taxon>Archaea</taxon>
        <taxon>Methanobacteriati</taxon>
        <taxon>Methanobacteriota</taxon>
        <taxon>Stenosarchaea group</taxon>
        <taxon>Methanomicrobia</taxon>
        <taxon>Methanomicrobiales</taxon>
        <taxon>Methanomicrobiaceae</taxon>
        <taxon>Methanoculleus</taxon>
    </lineage>
</organism>